<keyword evidence="7" id="KW-1185">Reference proteome</keyword>
<dbReference type="PROSITE" id="PS51683">
    <property type="entry name" value="SAM_OMT_II"/>
    <property type="match status" value="1"/>
</dbReference>
<keyword evidence="3" id="KW-0949">S-adenosyl-L-methionine</keyword>
<dbReference type="Pfam" id="PF00891">
    <property type="entry name" value="Methyltransf_2"/>
    <property type="match status" value="1"/>
</dbReference>
<evidence type="ECO:0000313" key="6">
    <source>
        <dbReference type="EMBL" id="MET3692386.1"/>
    </source>
</evidence>
<dbReference type="Gene3D" id="1.10.287.1350">
    <property type="match status" value="1"/>
</dbReference>
<evidence type="ECO:0000256" key="1">
    <source>
        <dbReference type="ARBA" id="ARBA00022603"/>
    </source>
</evidence>
<sequence>MARGAAIGTPRPAPGEGWRTRWRAFRTRMVADPRFQRWAAGFPLTRRIARANTRALFDLCAGFTYSQTLFACLRLDLFGALAPGPLGLDGLAARMGLSAEAASRLLKAAAALGLVAPLPDGRYALADLGAALIGNPAIGRMVEHHAMLYDDLRDPVALLRGEAGPTRLAAYWPYAGQDGTTLGAEAVAPYGGLMAASQALIAQDILEAYPLIRHRCLMDVGGGEGAFLTAAARAAPHLQLRLFDLPAVAARAQAHLDREGLADRARAIGGSFLAGPLPAGADAISLVRVVHDHDDEQVRIMLRAARVALPQHAALIIAEPMSGTPGAEPITDAYFGFYLLAMGTGRCRTVAELTALLHEAGFTKVREMPTRRPLLARVLVST</sequence>
<evidence type="ECO:0000313" key="7">
    <source>
        <dbReference type="Proteomes" id="UP001549145"/>
    </source>
</evidence>
<comment type="caution">
    <text evidence="6">The sequence shown here is derived from an EMBL/GenBank/DDBJ whole genome shotgun (WGS) entry which is preliminary data.</text>
</comment>
<dbReference type="InterPro" id="IPR012967">
    <property type="entry name" value="COMT_dimerisation"/>
</dbReference>
<evidence type="ECO:0000259" key="4">
    <source>
        <dbReference type="Pfam" id="PF00891"/>
    </source>
</evidence>
<dbReference type="PANTHER" id="PTHR43712:SF2">
    <property type="entry name" value="O-METHYLTRANSFERASE CICE"/>
    <property type="match status" value="1"/>
</dbReference>
<dbReference type="PANTHER" id="PTHR43712">
    <property type="entry name" value="PUTATIVE (AFU_ORTHOLOGUE AFUA_4G14580)-RELATED"/>
    <property type="match status" value="1"/>
</dbReference>
<name>A0ABV2L6H6_9HYPH</name>
<reference evidence="6 7" key="1">
    <citation type="submission" date="2024-06" db="EMBL/GenBank/DDBJ databases">
        <title>Genomic Encyclopedia of Type Strains, Phase IV (KMG-IV): sequencing the most valuable type-strain genomes for metagenomic binning, comparative biology and taxonomic classification.</title>
        <authorList>
            <person name="Goeker M."/>
        </authorList>
    </citation>
    <scope>NUCLEOTIDE SEQUENCE [LARGE SCALE GENOMIC DNA]</scope>
    <source>
        <strain evidence="6 7">DSM 21331</strain>
    </source>
</reference>
<dbReference type="GO" id="GO:0043803">
    <property type="term" value="F:hydroxyneurosporene-O-methyltransferase activity"/>
    <property type="evidence" value="ECO:0007669"/>
    <property type="project" value="UniProtKB-EC"/>
</dbReference>
<accession>A0ABV2L6H6</accession>
<keyword evidence="1 6" id="KW-0489">Methyltransferase</keyword>
<dbReference type="Pfam" id="PF08100">
    <property type="entry name" value="Dimerisation"/>
    <property type="match status" value="1"/>
</dbReference>
<evidence type="ECO:0000259" key="5">
    <source>
        <dbReference type="Pfam" id="PF08100"/>
    </source>
</evidence>
<dbReference type="InterPro" id="IPR016461">
    <property type="entry name" value="COMT-like"/>
</dbReference>
<keyword evidence="2 6" id="KW-0808">Transferase</keyword>
<gene>
    <name evidence="6" type="ORF">ABID43_001922</name>
</gene>
<dbReference type="InterPro" id="IPR001077">
    <property type="entry name" value="COMT_C"/>
</dbReference>
<evidence type="ECO:0000256" key="2">
    <source>
        <dbReference type="ARBA" id="ARBA00022679"/>
    </source>
</evidence>
<dbReference type="Gene3D" id="3.40.50.150">
    <property type="entry name" value="Vaccinia Virus protein VP39"/>
    <property type="match status" value="1"/>
</dbReference>
<evidence type="ECO:0000256" key="3">
    <source>
        <dbReference type="ARBA" id="ARBA00022691"/>
    </source>
</evidence>
<protein>
    <submittedName>
        <fullName evidence="6">Demethylspheroidene O-methyltransferase</fullName>
        <ecNumber evidence="6">2.1.1.210</ecNumber>
    </submittedName>
</protein>
<dbReference type="InterPro" id="IPR029063">
    <property type="entry name" value="SAM-dependent_MTases_sf"/>
</dbReference>
<dbReference type="InterPro" id="IPR036390">
    <property type="entry name" value="WH_DNA-bd_sf"/>
</dbReference>
<dbReference type="GO" id="GO:0032259">
    <property type="term" value="P:methylation"/>
    <property type="evidence" value="ECO:0007669"/>
    <property type="project" value="UniProtKB-KW"/>
</dbReference>
<dbReference type="InterPro" id="IPR036388">
    <property type="entry name" value="WH-like_DNA-bd_sf"/>
</dbReference>
<dbReference type="EMBL" id="JBEPMM010000004">
    <property type="protein sequence ID" value="MET3692386.1"/>
    <property type="molecule type" value="Genomic_DNA"/>
</dbReference>
<organism evidence="6 7">
    <name type="scientific">Methylobacterium goesingense</name>
    <dbReference type="NCBI Taxonomy" id="243690"/>
    <lineage>
        <taxon>Bacteria</taxon>
        <taxon>Pseudomonadati</taxon>
        <taxon>Pseudomonadota</taxon>
        <taxon>Alphaproteobacteria</taxon>
        <taxon>Hyphomicrobiales</taxon>
        <taxon>Methylobacteriaceae</taxon>
        <taxon>Methylobacterium</taxon>
    </lineage>
</organism>
<dbReference type="SUPFAM" id="SSF46785">
    <property type="entry name" value="Winged helix' DNA-binding domain"/>
    <property type="match status" value="1"/>
</dbReference>
<dbReference type="Gene3D" id="1.10.10.10">
    <property type="entry name" value="Winged helix-like DNA-binding domain superfamily/Winged helix DNA-binding domain"/>
    <property type="match status" value="1"/>
</dbReference>
<dbReference type="Proteomes" id="UP001549145">
    <property type="component" value="Unassembled WGS sequence"/>
</dbReference>
<dbReference type="SUPFAM" id="SSF53335">
    <property type="entry name" value="S-adenosyl-L-methionine-dependent methyltransferases"/>
    <property type="match status" value="1"/>
</dbReference>
<dbReference type="EC" id="2.1.1.210" evidence="6"/>
<proteinExistence type="predicted"/>
<feature type="domain" description="O-methyltransferase C-terminal" evidence="4">
    <location>
        <begin position="189"/>
        <end position="362"/>
    </location>
</feature>
<feature type="domain" description="O-methyltransferase dimerisation" evidence="5">
    <location>
        <begin position="58"/>
        <end position="133"/>
    </location>
</feature>